<keyword evidence="1" id="KW-0443">Lipid metabolism</keyword>
<dbReference type="SUPFAM" id="SSF52151">
    <property type="entry name" value="FabD/lysophospholipase-like"/>
    <property type="match status" value="1"/>
</dbReference>
<sequence length="424" mass="45668">MARARQHELPGAGGRIAVKALCIHAGPGALRHLRAQGGLRPEDVGVVPAAAGGPKGLILGPLDRFLFGEWLAAANHPVHLVGASIGAWRMATACLGTGAVAAFERLEHDYIHQTYDVPPGARRPTPVHVSERFGANLRAFFGGQAGALLAHPRYRLHIVTARGRHLLRREHCWATPLGYLGAFATNAVHRPALGGWLQRVVFSSGQGGADTGAGPAPLPFDTGDFSTRQVALTEQNFMPALQASCSIPFVLQAVHDIPGAPRGAYWDGGITDYHLHLRYRRSAGRLSELDAIESIATSPVESSAGGQNGTEFGSAHGDGDGGAELVLYPHFQHRVVPGWLDKSLRWRHRSTSALSHMIVLSPHPDWVAALPRAKLPDRNDFTHYGTDTAARVRAWSAATSASRQLADEWAEWLRRPDLGRVQPL</sequence>
<gene>
    <name evidence="4" type="ORF">SAMN04489711_104119</name>
</gene>
<dbReference type="STRING" id="1177982.SAMN04489711_104119"/>
<dbReference type="Proteomes" id="UP000199119">
    <property type="component" value="Unassembled WGS sequence"/>
</dbReference>
<evidence type="ECO:0000256" key="2">
    <source>
        <dbReference type="SAM" id="MobiDB-lite"/>
    </source>
</evidence>
<evidence type="ECO:0000259" key="3">
    <source>
        <dbReference type="Pfam" id="PF01734"/>
    </source>
</evidence>
<evidence type="ECO:0000313" key="5">
    <source>
        <dbReference type="Proteomes" id="UP000199119"/>
    </source>
</evidence>
<name>A0A1I2CKD1_9BURK</name>
<accession>A0A1I2CKD1</accession>
<proteinExistence type="predicted"/>
<dbReference type="Pfam" id="PF01734">
    <property type="entry name" value="Patatin"/>
    <property type="match status" value="1"/>
</dbReference>
<reference evidence="5" key="1">
    <citation type="submission" date="2016-10" db="EMBL/GenBank/DDBJ databases">
        <authorList>
            <person name="Varghese N."/>
            <person name="Submissions S."/>
        </authorList>
    </citation>
    <scope>NUCLEOTIDE SEQUENCE [LARGE SCALE GENOMIC DNA]</scope>
    <source>
        <strain evidence="5">DSM 27981</strain>
    </source>
</reference>
<dbReference type="AlphaFoldDB" id="A0A1I2CKD1"/>
<evidence type="ECO:0000256" key="1">
    <source>
        <dbReference type="ARBA" id="ARBA00023098"/>
    </source>
</evidence>
<dbReference type="EMBL" id="FONX01000004">
    <property type="protein sequence ID" value="SFE68233.1"/>
    <property type="molecule type" value="Genomic_DNA"/>
</dbReference>
<evidence type="ECO:0000313" key="4">
    <source>
        <dbReference type="EMBL" id="SFE68233.1"/>
    </source>
</evidence>
<feature type="domain" description="PNPLA" evidence="3">
    <location>
        <begin position="71"/>
        <end position="272"/>
    </location>
</feature>
<dbReference type="InterPro" id="IPR016035">
    <property type="entry name" value="Acyl_Trfase/lysoPLipase"/>
</dbReference>
<feature type="compositionally biased region" description="Polar residues" evidence="2">
    <location>
        <begin position="297"/>
        <end position="311"/>
    </location>
</feature>
<keyword evidence="5" id="KW-1185">Reference proteome</keyword>
<feature type="region of interest" description="Disordered" evidence="2">
    <location>
        <begin position="297"/>
        <end position="316"/>
    </location>
</feature>
<dbReference type="InterPro" id="IPR002641">
    <property type="entry name" value="PNPLA_dom"/>
</dbReference>
<protein>
    <recommendedName>
        <fullName evidence="3">PNPLA domain-containing protein</fullName>
    </recommendedName>
</protein>
<dbReference type="GO" id="GO:0006629">
    <property type="term" value="P:lipid metabolic process"/>
    <property type="evidence" value="ECO:0007669"/>
    <property type="project" value="UniProtKB-KW"/>
</dbReference>
<organism evidence="4 5">
    <name type="scientific">Paracidovorax wautersii</name>
    <dbReference type="NCBI Taxonomy" id="1177982"/>
    <lineage>
        <taxon>Bacteria</taxon>
        <taxon>Pseudomonadati</taxon>
        <taxon>Pseudomonadota</taxon>
        <taxon>Betaproteobacteria</taxon>
        <taxon>Burkholderiales</taxon>
        <taxon>Comamonadaceae</taxon>
        <taxon>Paracidovorax</taxon>
    </lineage>
</organism>